<evidence type="ECO:0000313" key="8">
    <source>
        <dbReference type="EMBL" id="OZG65709.1"/>
    </source>
</evidence>
<comment type="caution">
    <text evidence="8">The sequence shown here is derived from an EMBL/GenBank/DDBJ whole genome shotgun (WGS) entry which is preliminary data.</text>
</comment>
<dbReference type="GO" id="GO:0008483">
    <property type="term" value="F:transaminase activity"/>
    <property type="evidence" value="ECO:0007669"/>
    <property type="project" value="UniProtKB-KW"/>
</dbReference>
<organism evidence="8 9">
    <name type="scientific">Bifidobacterium hapali</name>
    <dbReference type="NCBI Taxonomy" id="1630172"/>
    <lineage>
        <taxon>Bacteria</taxon>
        <taxon>Bacillati</taxon>
        <taxon>Actinomycetota</taxon>
        <taxon>Actinomycetes</taxon>
        <taxon>Bifidobacteriales</taxon>
        <taxon>Bifidobacteriaceae</taxon>
        <taxon>Bifidobacterium</taxon>
    </lineage>
</organism>
<proteinExistence type="inferred from homology"/>
<dbReference type="InterPro" id="IPR015424">
    <property type="entry name" value="PyrdxlP-dep_Trfase"/>
</dbReference>
<dbReference type="PROSITE" id="PS00105">
    <property type="entry name" value="AA_TRANSFER_CLASS_1"/>
    <property type="match status" value="1"/>
</dbReference>
<evidence type="ECO:0000256" key="3">
    <source>
        <dbReference type="ARBA" id="ARBA00022576"/>
    </source>
</evidence>
<dbReference type="InterPro" id="IPR004838">
    <property type="entry name" value="NHTrfase_class1_PyrdxlP-BS"/>
</dbReference>
<dbReference type="Gene3D" id="3.90.1150.10">
    <property type="entry name" value="Aspartate Aminotransferase, domain 1"/>
    <property type="match status" value="1"/>
</dbReference>
<keyword evidence="5" id="KW-0663">Pyridoxal phosphate</keyword>
<dbReference type="InterPro" id="IPR004839">
    <property type="entry name" value="Aminotransferase_I/II_large"/>
</dbReference>
<evidence type="ECO:0000256" key="6">
    <source>
        <dbReference type="RuleBase" id="RU000481"/>
    </source>
</evidence>
<comment type="cofactor">
    <cofactor evidence="1 6">
        <name>pyridoxal 5'-phosphate</name>
        <dbReference type="ChEBI" id="CHEBI:597326"/>
    </cofactor>
</comment>
<dbReference type="Pfam" id="PF00155">
    <property type="entry name" value="Aminotran_1_2"/>
    <property type="match status" value="1"/>
</dbReference>
<comment type="similarity">
    <text evidence="2 6">Belongs to the class-I pyridoxal-phosphate-dependent aminotransferase family.</text>
</comment>
<dbReference type="FunFam" id="3.40.640.10:FF:000033">
    <property type="entry name" value="Aspartate aminotransferase"/>
    <property type="match status" value="1"/>
</dbReference>
<gene>
    <name evidence="8" type="ORF">BHAP_0512</name>
</gene>
<evidence type="ECO:0000259" key="7">
    <source>
        <dbReference type="Pfam" id="PF00155"/>
    </source>
</evidence>
<dbReference type="AlphaFoldDB" id="A0A261G2R7"/>
<protein>
    <recommendedName>
        <fullName evidence="6">Aminotransferase</fullName>
        <ecNumber evidence="6">2.6.1.-</ecNumber>
    </recommendedName>
</protein>
<dbReference type="CDD" id="cd00609">
    <property type="entry name" value="AAT_like"/>
    <property type="match status" value="1"/>
</dbReference>
<evidence type="ECO:0000313" key="9">
    <source>
        <dbReference type="Proteomes" id="UP000216074"/>
    </source>
</evidence>
<dbReference type="RefSeq" id="WP_094729245.1">
    <property type="nucleotide sequence ID" value="NZ_MWWY01000010.1"/>
</dbReference>
<evidence type="ECO:0000256" key="2">
    <source>
        <dbReference type="ARBA" id="ARBA00007441"/>
    </source>
</evidence>
<keyword evidence="3 6" id="KW-0032">Aminotransferase</keyword>
<dbReference type="InterPro" id="IPR050596">
    <property type="entry name" value="AspAT/PAT-like"/>
</dbReference>
<reference evidence="8 9" key="1">
    <citation type="journal article" date="2017" name="BMC Genomics">
        <title>Comparative genomic and phylogenomic analyses of the Bifidobacteriaceae family.</title>
        <authorList>
            <person name="Lugli G.A."/>
            <person name="Milani C."/>
            <person name="Turroni F."/>
            <person name="Duranti S."/>
            <person name="Mancabelli L."/>
            <person name="Mangifesta M."/>
            <person name="Ferrario C."/>
            <person name="Modesto M."/>
            <person name="Mattarelli P."/>
            <person name="Jiri K."/>
            <person name="van Sinderen D."/>
            <person name="Ventura M."/>
        </authorList>
    </citation>
    <scope>NUCLEOTIDE SEQUENCE [LARGE SCALE GENOMIC DNA]</scope>
    <source>
        <strain evidence="8 9">DSM 100202</strain>
    </source>
</reference>
<evidence type="ECO:0000256" key="4">
    <source>
        <dbReference type="ARBA" id="ARBA00022679"/>
    </source>
</evidence>
<sequence>MMTPRLAQQALNIPRSGIRDVFDRVEQAPDAISLCVGEPNATAAPHIVEAACRSIREGHTKYTNVLGIESFRAAVAEYSRNIKGLEYDPNCEIQAIDGATIGLFLALKAVIDPGDEVIIPSPFFTSYDAEVMMCGGVPVTVALTPEHHMQLNADDIEAAITPRTRAIIINSPGNPTGAVTPADELARIADVCKWHDLWAISDEVYHPFVFEDGATATDSAADKADSDDSADCDINAAPFPAAPSIAAVPGMHERTVVVESLSKTFAMTGWRIGYLLGPSALIEQTSKIAELMHSSVNSTAQYAAVAALTGPMDHVIAMREEYRTKRQIVLDKLADCTAVRLIEPQGAFYAFVDIRATRMDADTFSRRLLDEMRVAVVPGEAFGAAGAGFVRLSYAGDANELREGVQRLRRFAEAHADPLLGRHTPEFHHLTVMA</sequence>
<feature type="domain" description="Aminotransferase class I/classII large" evidence="7">
    <location>
        <begin position="30"/>
        <end position="408"/>
    </location>
</feature>
<accession>A0A261G2R7</accession>
<dbReference type="Proteomes" id="UP000216074">
    <property type="component" value="Unassembled WGS sequence"/>
</dbReference>
<dbReference type="GO" id="GO:0006520">
    <property type="term" value="P:amino acid metabolic process"/>
    <property type="evidence" value="ECO:0007669"/>
    <property type="project" value="InterPro"/>
</dbReference>
<dbReference type="Gene3D" id="3.40.640.10">
    <property type="entry name" value="Type I PLP-dependent aspartate aminotransferase-like (Major domain)"/>
    <property type="match status" value="1"/>
</dbReference>
<dbReference type="GO" id="GO:0030170">
    <property type="term" value="F:pyridoxal phosphate binding"/>
    <property type="evidence" value="ECO:0007669"/>
    <property type="project" value="InterPro"/>
</dbReference>
<keyword evidence="9" id="KW-1185">Reference proteome</keyword>
<dbReference type="OrthoDB" id="9763453at2"/>
<dbReference type="EC" id="2.6.1.-" evidence="6"/>
<keyword evidence="4 6" id="KW-0808">Transferase</keyword>
<dbReference type="InterPro" id="IPR015422">
    <property type="entry name" value="PyrdxlP-dep_Trfase_small"/>
</dbReference>
<name>A0A261G2R7_9BIFI</name>
<evidence type="ECO:0000256" key="1">
    <source>
        <dbReference type="ARBA" id="ARBA00001933"/>
    </source>
</evidence>
<dbReference type="EMBL" id="MWWY01000010">
    <property type="protein sequence ID" value="OZG65709.1"/>
    <property type="molecule type" value="Genomic_DNA"/>
</dbReference>
<dbReference type="InterPro" id="IPR015421">
    <property type="entry name" value="PyrdxlP-dep_Trfase_major"/>
</dbReference>
<dbReference type="PANTHER" id="PTHR46383:SF3">
    <property type="entry name" value="ASPARTATE AMINOTRANSFERASE-RELATED"/>
    <property type="match status" value="1"/>
</dbReference>
<dbReference type="PANTHER" id="PTHR46383">
    <property type="entry name" value="ASPARTATE AMINOTRANSFERASE"/>
    <property type="match status" value="1"/>
</dbReference>
<dbReference type="SUPFAM" id="SSF53383">
    <property type="entry name" value="PLP-dependent transferases"/>
    <property type="match status" value="1"/>
</dbReference>
<evidence type="ECO:0000256" key="5">
    <source>
        <dbReference type="ARBA" id="ARBA00022898"/>
    </source>
</evidence>